<protein>
    <submittedName>
        <fullName evidence="2">Uncharacterized protein</fullName>
    </submittedName>
</protein>
<feature type="compositionally biased region" description="Basic residues" evidence="1">
    <location>
        <begin position="109"/>
        <end position="134"/>
    </location>
</feature>
<evidence type="ECO:0000313" key="3">
    <source>
        <dbReference type="Proteomes" id="UP000177751"/>
    </source>
</evidence>
<sequence length="164" mass="18600">MCSQPVYFTCVWYDAEADDLEHSQSEPGKKGEDKPGDYIEKDAPKVFVGKWIKCSAHKHLVGAEIEECRMSGHAPENLGILGSMARRIKNGYGKPPFRPGEDEFAKKSNAGHHPQRSKKQCSGRQARKKVSHKKAYNEESERAPGENFDLYQEVLRDLRRRGLV</sequence>
<evidence type="ECO:0000313" key="2">
    <source>
        <dbReference type="EMBL" id="OGZ84777.1"/>
    </source>
</evidence>
<gene>
    <name evidence="2" type="ORF">A2401_03830</name>
</gene>
<proteinExistence type="predicted"/>
<feature type="region of interest" description="Disordered" evidence="1">
    <location>
        <begin position="89"/>
        <end position="143"/>
    </location>
</feature>
<accession>A0A1G2JCM9</accession>
<organism evidence="2 3">
    <name type="scientific">Candidatus Staskawiczbacteria bacterium RIFOXYC1_FULL_38_18</name>
    <dbReference type="NCBI Taxonomy" id="1802229"/>
    <lineage>
        <taxon>Bacteria</taxon>
        <taxon>Candidatus Staskawicziibacteriota</taxon>
    </lineage>
</organism>
<evidence type="ECO:0000256" key="1">
    <source>
        <dbReference type="SAM" id="MobiDB-lite"/>
    </source>
</evidence>
<name>A0A1G2JCM9_9BACT</name>
<reference evidence="2 3" key="1">
    <citation type="journal article" date="2016" name="Nat. Commun.">
        <title>Thousands of microbial genomes shed light on interconnected biogeochemical processes in an aquifer system.</title>
        <authorList>
            <person name="Anantharaman K."/>
            <person name="Brown C.T."/>
            <person name="Hug L.A."/>
            <person name="Sharon I."/>
            <person name="Castelle C.J."/>
            <person name="Probst A.J."/>
            <person name="Thomas B.C."/>
            <person name="Singh A."/>
            <person name="Wilkins M.J."/>
            <person name="Karaoz U."/>
            <person name="Brodie E.L."/>
            <person name="Williams K.H."/>
            <person name="Hubbard S.S."/>
            <person name="Banfield J.F."/>
        </authorList>
    </citation>
    <scope>NUCLEOTIDE SEQUENCE [LARGE SCALE GENOMIC DNA]</scope>
</reference>
<dbReference type="Proteomes" id="UP000177751">
    <property type="component" value="Unassembled WGS sequence"/>
</dbReference>
<dbReference type="STRING" id="1802229.A2401_03830"/>
<comment type="caution">
    <text evidence="2">The sequence shown here is derived from an EMBL/GenBank/DDBJ whole genome shotgun (WGS) entry which is preliminary data.</text>
</comment>
<dbReference type="AlphaFoldDB" id="A0A1G2JCM9"/>
<dbReference type="EMBL" id="MHPP01000013">
    <property type="protein sequence ID" value="OGZ84777.1"/>
    <property type="molecule type" value="Genomic_DNA"/>
</dbReference>